<dbReference type="EMBL" id="JACHJS010000001">
    <property type="protein sequence ID" value="MBB4968744.1"/>
    <property type="molecule type" value="Genomic_DNA"/>
</dbReference>
<accession>A0A7W7T8Z6</accession>
<evidence type="ECO:0000259" key="1">
    <source>
        <dbReference type="Pfam" id="PF07398"/>
    </source>
</evidence>
<gene>
    <name evidence="3" type="ORF">F4559_006103</name>
</gene>
<dbReference type="Gene3D" id="1.20.120.450">
    <property type="entry name" value="dinb family like domain"/>
    <property type="match status" value="1"/>
</dbReference>
<dbReference type="SUPFAM" id="SSF109854">
    <property type="entry name" value="DinB/YfiT-like putative metalloenzymes"/>
    <property type="match status" value="1"/>
</dbReference>
<evidence type="ECO:0000313" key="4">
    <source>
        <dbReference type="Proteomes" id="UP000542674"/>
    </source>
</evidence>
<dbReference type="PANTHER" id="PTHR40758:SF1">
    <property type="entry name" value="CONSERVED PROTEIN"/>
    <property type="match status" value="1"/>
</dbReference>
<dbReference type="InterPro" id="IPR034660">
    <property type="entry name" value="DinB/YfiT-like"/>
</dbReference>
<dbReference type="GO" id="GO:0046872">
    <property type="term" value="F:metal ion binding"/>
    <property type="evidence" value="ECO:0007669"/>
    <property type="project" value="InterPro"/>
</dbReference>
<dbReference type="Pfam" id="PF07398">
    <property type="entry name" value="MDMPI_C"/>
    <property type="match status" value="1"/>
</dbReference>
<comment type="caution">
    <text evidence="3">The sequence shown here is derived from an EMBL/GenBank/DDBJ whole genome shotgun (WGS) entry which is preliminary data.</text>
</comment>
<dbReference type="GO" id="GO:0005886">
    <property type="term" value="C:plasma membrane"/>
    <property type="evidence" value="ECO:0007669"/>
    <property type="project" value="TreeGrafter"/>
</dbReference>
<dbReference type="Proteomes" id="UP000542674">
    <property type="component" value="Unassembled WGS sequence"/>
</dbReference>
<dbReference type="InterPro" id="IPR024344">
    <property type="entry name" value="MDMPI_metal-binding"/>
</dbReference>
<evidence type="ECO:0000259" key="2">
    <source>
        <dbReference type="Pfam" id="PF11716"/>
    </source>
</evidence>
<dbReference type="Pfam" id="PF11716">
    <property type="entry name" value="MDMPI_N"/>
    <property type="match status" value="1"/>
</dbReference>
<dbReference type="InterPro" id="IPR010872">
    <property type="entry name" value="MDMPI_C-term_domain"/>
</dbReference>
<dbReference type="AlphaFoldDB" id="A0A7W7T8Z6"/>
<dbReference type="NCBIfam" id="TIGR03083">
    <property type="entry name" value="maleylpyruvate isomerase family mycothiol-dependent enzyme"/>
    <property type="match status" value="1"/>
</dbReference>
<feature type="domain" description="MDMPI C-terminal" evidence="1">
    <location>
        <begin position="143"/>
        <end position="230"/>
    </location>
</feature>
<keyword evidence="4" id="KW-1185">Reference proteome</keyword>
<name>A0A7W7T8Z6_9PSEU</name>
<feature type="domain" description="Mycothiol-dependent maleylpyruvate isomerase metal-binding" evidence="2">
    <location>
        <begin position="10"/>
        <end position="130"/>
    </location>
</feature>
<organism evidence="3 4">
    <name type="scientific">Saccharothrix violaceirubra</name>
    <dbReference type="NCBI Taxonomy" id="413306"/>
    <lineage>
        <taxon>Bacteria</taxon>
        <taxon>Bacillati</taxon>
        <taxon>Actinomycetota</taxon>
        <taxon>Actinomycetes</taxon>
        <taxon>Pseudonocardiales</taxon>
        <taxon>Pseudonocardiaceae</taxon>
        <taxon>Saccharothrix</taxon>
    </lineage>
</organism>
<dbReference type="PANTHER" id="PTHR40758">
    <property type="entry name" value="CONSERVED PROTEIN"/>
    <property type="match status" value="1"/>
</dbReference>
<dbReference type="InterPro" id="IPR017517">
    <property type="entry name" value="Maleyloyr_isom"/>
</dbReference>
<sequence length="239" mass="25830">MGPNHVEAVERYGAAFTEAATGNPGVPVPACPGWTVEDLAAHLAAVQGRWAVVLDARGEPPDPEDLRRAAETGPDRLAGWREAHARYLAAQRDCPAYVKVPVWWTEEGRDTAAAVAERQAHEVVVHCWDAWQAVGAARSVPADLAADGVTEFLRRFLTGPDWPHGPLTVRLRATDTDDEWLVATDGTARPRLVTGNAPGLATLTGTAEELYLVLWRRLPLDRVDPTGPAAGFVAWPDLT</sequence>
<reference evidence="3 4" key="1">
    <citation type="submission" date="2020-08" db="EMBL/GenBank/DDBJ databases">
        <title>Sequencing the genomes of 1000 actinobacteria strains.</title>
        <authorList>
            <person name="Klenk H.-P."/>
        </authorList>
    </citation>
    <scope>NUCLEOTIDE SEQUENCE [LARGE SCALE GENOMIC DNA]</scope>
    <source>
        <strain evidence="3 4">DSM 45084</strain>
    </source>
</reference>
<evidence type="ECO:0000313" key="3">
    <source>
        <dbReference type="EMBL" id="MBB4968744.1"/>
    </source>
</evidence>
<dbReference type="RefSeq" id="WP_184674500.1">
    <property type="nucleotide sequence ID" value="NZ_BAABAI010000006.1"/>
</dbReference>
<protein>
    <submittedName>
        <fullName evidence="3">Uncharacterized protein (TIGR03083 family)</fullName>
    </submittedName>
</protein>
<proteinExistence type="predicted"/>